<keyword evidence="2" id="KW-1185">Reference proteome</keyword>
<protein>
    <submittedName>
        <fullName evidence="1">Transcription factor</fullName>
    </submittedName>
</protein>
<reference evidence="1" key="1">
    <citation type="submission" date="2022-07" db="EMBL/GenBank/DDBJ databases">
        <title>Phylogenomic reconstructions and comparative analyses of Kickxellomycotina fungi.</title>
        <authorList>
            <person name="Reynolds N.K."/>
            <person name="Stajich J.E."/>
            <person name="Barry K."/>
            <person name="Grigoriev I.V."/>
            <person name="Crous P."/>
            <person name="Smith M.E."/>
        </authorList>
    </citation>
    <scope>NUCLEOTIDE SEQUENCE</scope>
    <source>
        <strain evidence="1">NRRL 5244</strain>
    </source>
</reference>
<evidence type="ECO:0000313" key="2">
    <source>
        <dbReference type="Proteomes" id="UP001150603"/>
    </source>
</evidence>
<dbReference type="Proteomes" id="UP001150603">
    <property type="component" value="Unassembled WGS sequence"/>
</dbReference>
<sequence>MTPRLGLTDPTLHTGLTPFLQGEAHPTVSSILGSSTIDGSKPSPGFQALLKAEPIPATAAAPNVDGARKAARRSESADPKSGGDDEKRRQFLERNRVAALKCRQRKKQQLNELQRRHDYMIYENERLKNEYLQLRDKALHIKTLLEAHRECSVAQANGVFGIDSLPPGTPNISSQPIVFALPDGVQSEKLKEIISAIPPTSNGVPINGVDTVSGRPQFLWKSGASPQSDKSRLQAGIVE</sequence>
<gene>
    <name evidence="1" type="primary">SKO1</name>
    <name evidence="1" type="ORF">FBU59_000538</name>
</gene>
<proteinExistence type="predicted"/>
<comment type="caution">
    <text evidence="1">The sequence shown here is derived from an EMBL/GenBank/DDBJ whole genome shotgun (WGS) entry which is preliminary data.</text>
</comment>
<name>A0ACC1JGD9_9FUNG</name>
<organism evidence="1 2">
    <name type="scientific">Linderina macrospora</name>
    <dbReference type="NCBI Taxonomy" id="4868"/>
    <lineage>
        <taxon>Eukaryota</taxon>
        <taxon>Fungi</taxon>
        <taxon>Fungi incertae sedis</taxon>
        <taxon>Zoopagomycota</taxon>
        <taxon>Kickxellomycotina</taxon>
        <taxon>Kickxellomycetes</taxon>
        <taxon>Kickxellales</taxon>
        <taxon>Kickxellaceae</taxon>
        <taxon>Linderina</taxon>
    </lineage>
</organism>
<accession>A0ACC1JGD9</accession>
<evidence type="ECO:0000313" key="1">
    <source>
        <dbReference type="EMBL" id="KAJ1950739.1"/>
    </source>
</evidence>
<dbReference type="EMBL" id="JANBPW010000135">
    <property type="protein sequence ID" value="KAJ1950739.1"/>
    <property type="molecule type" value="Genomic_DNA"/>
</dbReference>